<keyword evidence="6 7" id="KW-0472">Membrane</keyword>
<evidence type="ECO:0000313" key="9">
    <source>
        <dbReference type="Proteomes" id="UP001461341"/>
    </source>
</evidence>
<name>A0ABZ2YCW1_9BACT</name>
<protein>
    <submittedName>
        <fullName evidence="8">Chromate transporter</fullName>
    </submittedName>
</protein>
<keyword evidence="4 7" id="KW-0812">Transmembrane</keyword>
<feature type="transmembrane region" description="Helical" evidence="7">
    <location>
        <begin position="159"/>
        <end position="178"/>
    </location>
</feature>
<accession>A0ABZ2YCW1</accession>
<gene>
    <name evidence="8" type="ORF">QBE54_10490</name>
</gene>
<evidence type="ECO:0000256" key="7">
    <source>
        <dbReference type="SAM" id="Phobius"/>
    </source>
</evidence>
<keyword evidence="9" id="KW-1185">Reference proteome</keyword>
<evidence type="ECO:0000256" key="1">
    <source>
        <dbReference type="ARBA" id="ARBA00004651"/>
    </source>
</evidence>
<evidence type="ECO:0000256" key="4">
    <source>
        <dbReference type="ARBA" id="ARBA00022692"/>
    </source>
</evidence>
<evidence type="ECO:0000313" key="8">
    <source>
        <dbReference type="EMBL" id="WZL75996.1"/>
    </source>
</evidence>
<dbReference type="InterPro" id="IPR052518">
    <property type="entry name" value="CHR_Transporter"/>
</dbReference>
<keyword evidence="5 7" id="KW-1133">Transmembrane helix</keyword>
<evidence type="ECO:0000256" key="3">
    <source>
        <dbReference type="ARBA" id="ARBA00022475"/>
    </source>
</evidence>
<feature type="transmembrane region" description="Helical" evidence="7">
    <location>
        <begin position="110"/>
        <end position="130"/>
    </location>
</feature>
<evidence type="ECO:0000256" key="5">
    <source>
        <dbReference type="ARBA" id="ARBA00022989"/>
    </source>
</evidence>
<dbReference type="PANTHER" id="PTHR43663">
    <property type="entry name" value="CHROMATE TRANSPORT PROTEIN-RELATED"/>
    <property type="match status" value="1"/>
</dbReference>
<dbReference type="PANTHER" id="PTHR43663:SF1">
    <property type="entry name" value="CHROMATE TRANSPORTER"/>
    <property type="match status" value="1"/>
</dbReference>
<dbReference type="Pfam" id="PF02417">
    <property type="entry name" value="Chromate_transp"/>
    <property type="match status" value="1"/>
</dbReference>
<organism evidence="8 9">
    <name type="scientific">Thermatribacter velox</name>
    <dbReference type="NCBI Taxonomy" id="3039681"/>
    <lineage>
        <taxon>Bacteria</taxon>
        <taxon>Pseudomonadati</taxon>
        <taxon>Atribacterota</taxon>
        <taxon>Atribacteria</taxon>
        <taxon>Atribacterales</taxon>
        <taxon>Thermatribacteraceae</taxon>
        <taxon>Thermatribacter</taxon>
    </lineage>
</organism>
<sequence>MIYLQLFLAFLRVGFFAFGGGAAALPLIEKEVVENYHWLQNGEFLELVTLSELSPGPIGINSATYAGFKVAGFWGAFVATVAFCFPSFLLVFLAYRFLSVFEHDSRVQSFLRGLRPAVLALMGMACYSIAHRGIKDWFTIFVAAFAFFLIYYRKMDPILVLLLCGLVGILTGLTGLKLGI</sequence>
<evidence type="ECO:0000256" key="2">
    <source>
        <dbReference type="ARBA" id="ARBA00005262"/>
    </source>
</evidence>
<feature type="transmembrane region" description="Helical" evidence="7">
    <location>
        <begin position="136"/>
        <end position="152"/>
    </location>
</feature>
<dbReference type="EMBL" id="CP121689">
    <property type="protein sequence ID" value="WZL75996.1"/>
    <property type="molecule type" value="Genomic_DNA"/>
</dbReference>
<dbReference type="InterPro" id="IPR003370">
    <property type="entry name" value="Chromate_transpt"/>
</dbReference>
<keyword evidence="3" id="KW-1003">Cell membrane</keyword>
<feature type="transmembrane region" description="Helical" evidence="7">
    <location>
        <begin position="73"/>
        <end position="98"/>
    </location>
</feature>
<evidence type="ECO:0000256" key="6">
    <source>
        <dbReference type="ARBA" id="ARBA00023136"/>
    </source>
</evidence>
<dbReference type="RefSeq" id="WP_369018150.1">
    <property type="nucleotide sequence ID" value="NZ_CP121689.1"/>
</dbReference>
<comment type="similarity">
    <text evidence="2">Belongs to the chromate ion transporter (CHR) (TC 2.A.51) family.</text>
</comment>
<proteinExistence type="inferred from homology"/>
<comment type="subcellular location">
    <subcellularLocation>
        <location evidence="1">Cell membrane</location>
        <topology evidence="1">Multi-pass membrane protein</topology>
    </subcellularLocation>
</comment>
<dbReference type="Proteomes" id="UP001461341">
    <property type="component" value="Chromosome"/>
</dbReference>
<reference evidence="8 9" key="1">
    <citation type="submission" date="2023-03" db="EMBL/GenBank/DDBJ databases">
        <title>Novel Species.</title>
        <authorList>
            <person name="Ma S."/>
        </authorList>
    </citation>
    <scope>NUCLEOTIDE SEQUENCE [LARGE SCALE GENOMIC DNA]</scope>
    <source>
        <strain evidence="8 9">B11</strain>
    </source>
</reference>